<protein>
    <submittedName>
        <fullName evidence="1">Uncharacterized protein</fullName>
    </submittedName>
</protein>
<name>A0ABY5PEC7_9ACTN</name>
<dbReference type="Proteomes" id="UP001058860">
    <property type="component" value="Chromosome"/>
</dbReference>
<organism evidence="1 2">
    <name type="scientific">Svornostia abyssi</name>
    <dbReference type="NCBI Taxonomy" id="2898438"/>
    <lineage>
        <taxon>Bacteria</taxon>
        <taxon>Bacillati</taxon>
        <taxon>Actinomycetota</taxon>
        <taxon>Thermoleophilia</taxon>
        <taxon>Solirubrobacterales</taxon>
        <taxon>Baekduiaceae</taxon>
        <taxon>Svornostia</taxon>
    </lineage>
</organism>
<evidence type="ECO:0000313" key="2">
    <source>
        <dbReference type="Proteomes" id="UP001058860"/>
    </source>
</evidence>
<proteinExistence type="predicted"/>
<dbReference type="EMBL" id="CP088295">
    <property type="protein sequence ID" value="UUY02860.1"/>
    <property type="molecule type" value="Genomic_DNA"/>
</dbReference>
<gene>
    <name evidence="1" type="ORF">LRS13_19550</name>
</gene>
<keyword evidence="2" id="KW-1185">Reference proteome</keyword>
<reference evidence="2" key="1">
    <citation type="submission" date="2021-11" db="EMBL/GenBank/DDBJ databases">
        <title>Cultivation dependent microbiological survey of springs from the worlds oldest radium mine currently devoted to the extraction of radon-saturated water.</title>
        <authorList>
            <person name="Kapinusova G."/>
            <person name="Smrhova T."/>
            <person name="Strejcek M."/>
            <person name="Suman J."/>
            <person name="Jani K."/>
            <person name="Pajer P."/>
            <person name="Uhlik O."/>
        </authorList>
    </citation>
    <scope>NUCLEOTIDE SEQUENCE [LARGE SCALE GENOMIC DNA]</scope>
    <source>
        <strain evidence="2">J379</strain>
    </source>
</reference>
<evidence type="ECO:0000313" key="1">
    <source>
        <dbReference type="EMBL" id="UUY02860.1"/>
    </source>
</evidence>
<dbReference type="RefSeq" id="WP_353863382.1">
    <property type="nucleotide sequence ID" value="NZ_CP088295.1"/>
</dbReference>
<accession>A0ABY5PEC7</accession>
<sequence length="82" mass="8830">MASRTVRARLDEASEQALAVLMAEGRNESEAVRGALIEAAARRRRRTAITAEVARLAADPADTAERRAVLADMEPAADDWPA</sequence>